<dbReference type="AlphaFoldDB" id="D8S4C1"/>
<feature type="region of interest" description="Disordered" evidence="1">
    <location>
        <begin position="843"/>
        <end position="908"/>
    </location>
</feature>
<proteinExistence type="predicted"/>
<dbReference type="STRING" id="88036.D8S4C1"/>
<dbReference type="eggNOG" id="ENOG502QSI5">
    <property type="taxonomic scope" value="Eukaryota"/>
</dbReference>
<dbReference type="KEGG" id="smo:SELMODRAFT_443776"/>
<feature type="compositionally biased region" description="Acidic residues" evidence="1">
    <location>
        <begin position="888"/>
        <end position="898"/>
    </location>
</feature>
<evidence type="ECO:0000256" key="1">
    <source>
        <dbReference type="SAM" id="MobiDB-lite"/>
    </source>
</evidence>
<dbReference type="HOGENOM" id="CLU_284912_0_0_1"/>
<feature type="region of interest" description="Disordered" evidence="1">
    <location>
        <begin position="921"/>
        <end position="954"/>
    </location>
</feature>
<dbReference type="SUPFAM" id="SSF117289">
    <property type="entry name" value="Nucleoporin domain"/>
    <property type="match status" value="1"/>
</dbReference>
<dbReference type="Gene3D" id="2.130.10.10">
    <property type="entry name" value="YVTN repeat-like/Quinoprotein amine dehydrogenase"/>
    <property type="match status" value="1"/>
</dbReference>
<dbReference type="PANTHER" id="PTHR34418:SF3">
    <property type="entry name" value="NUCLEAR PORE COMPLEX PROTEIN NUP214"/>
    <property type="match status" value="1"/>
</dbReference>
<dbReference type="InterPro" id="IPR044694">
    <property type="entry name" value="NUP214"/>
</dbReference>
<dbReference type="Pfam" id="PF09713">
    <property type="entry name" value="A_thal_3526"/>
    <property type="match status" value="1"/>
</dbReference>
<sequence length="1089" mass="118726">MVEKAPEENVDIAFKAIGGGVSLLSPGAKASSDYHPARVLSVSNRFGLTFFATPAGFGVVTADVLELSSGPKPASASEKCLASVELEKVSIVELSKDELTLAVCAGFAVRFYRVPSLALKTDTRRFEIRDIGDDALIKDFQWCSLDQDKNKGKLLVGKIGEEPTFMKENVSAACWSQFGKQIMYATSMKLTIASSDFAKSFIINPRVEFPGCEEGLETHVDALRWISPQSIVISYVQSEDDEEITCPLLVLSASGRQQLDEVLISISEASTECSALAVTRRFPAIEASIIPPMNSPYMLAGGPKVFALSDDLWRADISMFDSSSDNALTGLAIDRTSLLKQPDPRNPEKLLPPSPVMLCTSLDSRLLLYSVLRLDGESWYSTGLIRIPSSLEEWASKSPDPKVDAEKKTVTPVPVRVEPKVTTMNGIQPRVFSASKTVNEQLHKAQVDFNQKEKKPPLPQDGASQIPVERQPFSFKREDEVEKRSSRSQGVSEMEAGFLAETDKVKKIVDDIDGFMHIIEKDSLGSGLTRSGVDKLENEIVAVSARCRSFKQNCKRTVSLLRSFGIKALMDLWVHRKLHPEMDIKRKHVINADEVYTTRPYASDLTKPPQTKAESVFSTPSKSILCDDFAPVESTRRRRDSLDSGIGATKTTIKWLGTHMWSITGRLNCLNQPPHSRFLTSQELLAMVFVSLPPRPQSRQASPLIINVATIVGVEGYTVHFIVDVEGCTGCCVFQTFGRGNYSFHSAGYTSNFHIFGAEGVSTRLVSIIIPAVGAESHIAATCSVSSGSSQSLVSSSTSAALLPAAPRTTSEVKPAAFSFPPSASPATALLFASSSAATSTLTTKVPSSGYSSSPVESTSQLVPSPFPALLQSQQQQQTTQAVRPPPEEEEDDVDEEAPSTAFSGFGNLGLGSALPSAPAANPFGCTTQRAPSRLSEAARRSLTKSTSRRGGLGERTTFWRGRKTCSRRAQGKCSRPEQLTRWWCTPVQQQVVDFKRLATAEALVALDLALYNRLVDFSRMSSERREERAAASDSQPVSAEYILQVQSLIEQCLLLNMNCDECVAALSTHSNVKPVVTLTGKQRNFVFY</sequence>
<accession>D8S4C1</accession>
<reference evidence="2 3" key="1">
    <citation type="journal article" date="2011" name="Science">
        <title>The Selaginella genome identifies genetic changes associated with the evolution of vascular plants.</title>
        <authorList>
            <person name="Banks J.A."/>
            <person name="Nishiyama T."/>
            <person name="Hasebe M."/>
            <person name="Bowman J.L."/>
            <person name="Gribskov M."/>
            <person name="dePamphilis C."/>
            <person name="Albert V.A."/>
            <person name="Aono N."/>
            <person name="Aoyama T."/>
            <person name="Ambrose B.A."/>
            <person name="Ashton N.W."/>
            <person name="Axtell M.J."/>
            <person name="Barker E."/>
            <person name="Barker M.S."/>
            <person name="Bennetzen J.L."/>
            <person name="Bonawitz N.D."/>
            <person name="Chapple C."/>
            <person name="Cheng C."/>
            <person name="Correa L.G."/>
            <person name="Dacre M."/>
            <person name="DeBarry J."/>
            <person name="Dreyer I."/>
            <person name="Elias M."/>
            <person name="Engstrom E.M."/>
            <person name="Estelle M."/>
            <person name="Feng L."/>
            <person name="Finet C."/>
            <person name="Floyd S.K."/>
            <person name="Frommer W.B."/>
            <person name="Fujita T."/>
            <person name="Gramzow L."/>
            <person name="Gutensohn M."/>
            <person name="Harholt J."/>
            <person name="Hattori M."/>
            <person name="Heyl A."/>
            <person name="Hirai T."/>
            <person name="Hiwatashi Y."/>
            <person name="Ishikawa M."/>
            <person name="Iwata M."/>
            <person name="Karol K.G."/>
            <person name="Koehler B."/>
            <person name="Kolukisaoglu U."/>
            <person name="Kubo M."/>
            <person name="Kurata T."/>
            <person name="Lalonde S."/>
            <person name="Li K."/>
            <person name="Li Y."/>
            <person name="Litt A."/>
            <person name="Lyons E."/>
            <person name="Manning G."/>
            <person name="Maruyama T."/>
            <person name="Michael T.P."/>
            <person name="Mikami K."/>
            <person name="Miyazaki S."/>
            <person name="Morinaga S."/>
            <person name="Murata T."/>
            <person name="Mueller-Roeber B."/>
            <person name="Nelson D.R."/>
            <person name="Obara M."/>
            <person name="Oguri Y."/>
            <person name="Olmstead R.G."/>
            <person name="Onodera N."/>
            <person name="Petersen B.L."/>
            <person name="Pils B."/>
            <person name="Prigge M."/>
            <person name="Rensing S.A."/>
            <person name="Riano-Pachon D.M."/>
            <person name="Roberts A.W."/>
            <person name="Sato Y."/>
            <person name="Scheller H.V."/>
            <person name="Schulz B."/>
            <person name="Schulz C."/>
            <person name="Shakirov E.V."/>
            <person name="Shibagaki N."/>
            <person name="Shinohara N."/>
            <person name="Shippen D.E."/>
            <person name="Soerensen I."/>
            <person name="Sotooka R."/>
            <person name="Sugimoto N."/>
            <person name="Sugita M."/>
            <person name="Sumikawa N."/>
            <person name="Tanurdzic M."/>
            <person name="Theissen G."/>
            <person name="Ulvskov P."/>
            <person name="Wakazuki S."/>
            <person name="Weng J.K."/>
            <person name="Willats W.W."/>
            <person name="Wipf D."/>
            <person name="Wolf P.G."/>
            <person name="Yang L."/>
            <person name="Zimmer A.D."/>
            <person name="Zhu Q."/>
            <person name="Mitros T."/>
            <person name="Hellsten U."/>
            <person name="Loque D."/>
            <person name="Otillar R."/>
            <person name="Salamov A."/>
            <person name="Schmutz J."/>
            <person name="Shapiro H."/>
            <person name="Lindquist E."/>
            <person name="Lucas S."/>
            <person name="Rokhsar D."/>
            <person name="Grigoriev I.V."/>
        </authorList>
    </citation>
    <scope>NUCLEOTIDE SEQUENCE [LARGE SCALE GENOMIC DNA]</scope>
</reference>
<dbReference type="InterPro" id="IPR015943">
    <property type="entry name" value="WD40/YVTN_repeat-like_dom_sf"/>
</dbReference>
<feature type="compositionally biased region" description="Low complexity" evidence="1">
    <location>
        <begin position="872"/>
        <end position="881"/>
    </location>
</feature>
<dbReference type="InParanoid" id="D8S4C1"/>
<dbReference type="PANTHER" id="PTHR34418">
    <property type="entry name" value="NUCLEAR PORE COMPLEX PROTEIN NUP214 ISOFORM X1"/>
    <property type="match status" value="1"/>
</dbReference>
<keyword evidence="3" id="KW-1185">Reference proteome</keyword>
<gene>
    <name evidence="2" type="ORF">SELMODRAFT_443776</name>
</gene>
<evidence type="ECO:0000313" key="3">
    <source>
        <dbReference type="Proteomes" id="UP000001514"/>
    </source>
</evidence>
<dbReference type="Proteomes" id="UP000001514">
    <property type="component" value="Unassembled WGS sequence"/>
</dbReference>
<dbReference type="InterPro" id="IPR006476">
    <property type="entry name" value="CHP01589_pln"/>
</dbReference>
<evidence type="ECO:0000313" key="2">
    <source>
        <dbReference type="EMBL" id="EFJ20916.1"/>
    </source>
</evidence>
<feature type="region of interest" description="Disordered" evidence="1">
    <location>
        <begin position="448"/>
        <end position="489"/>
    </location>
</feature>
<dbReference type="EMBL" id="GL377601">
    <property type="protein sequence ID" value="EFJ20916.1"/>
    <property type="molecule type" value="Genomic_DNA"/>
</dbReference>
<dbReference type="GO" id="GO:0017056">
    <property type="term" value="F:structural constituent of nuclear pore"/>
    <property type="evidence" value="ECO:0007669"/>
    <property type="project" value="InterPro"/>
</dbReference>
<protein>
    <submittedName>
        <fullName evidence="2">Uncharacterized protein</fullName>
    </submittedName>
</protein>
<dbReference type="GO" id="GO:0006405">
    <property type="term" value="P:RNA export from nucleus"/>
    <property type="evidence" value="ECO:0007669"/>
    <property type="project" value="InterPro"/>
</dbReference>
<dbReference type="Gramene" id="EFJ20916">
    <property type="protein sequence ID" value="EFJ20916"/>
    <property type="gene ID" value="SELMODRAFT_443776"/>
</dbReference>
<organism evidence="3">
    <name type="scientific">Selaginella moellendorffii</name>
    <name type="common">Spikemoss</name>
    <dbReference type="NCBI Taxonomy" id="88036"/>
    <lineage>
        <taxon>Eukaryota</taxon>
        <taxon>Viridiplantae</taxon>
        <taxon>Streptophyta</taxon>
        <taxon>Embryophyta</taxon>
        <taxon>Tracheophyta</taxon>
        <taxon>Lycopodiopsida</taxon>
        <taxon>Selaginellales</taxon>
        <taxon>Selaginellaceae</taxon>
        <taxon>Selaginella</taxon>
    </lineage>
</organism>
<feature type="compositionally biased region" description="Low complexity" evidence="1">
    <location>
        <begin position="843"/>
        <end position="860"/>
    </location>
</feature>
<name>D8S4C1_SELML</name>
<feature type="compositionally biased region" description="Basic and acidic residues" evidence="1">
    <location>
        <begin position="475"/>
        <end position="485"/>
    </location>
</feature>